<keyword evidence="4 6" id="KW-0802">TPR repeat</keyword>
<dbReference type="SUPFAM" id="SSF48452">
    <property type="entry name" value="TPR-like"/>
    <property type="match status" value="4"/>
</dbReference>
<dbReference type="Proteomes" id="UP000680067">
    <property type="component" value="Unassembled WGS sequence"/>
</dbReference>
<comment type="pathway">
    <text evidence="1">Glycan metabolism; bacterial cellulose biosynthesis.</text>
</comment>
<dbReference type="GO" id="GO:0030244">
    <property type="term" value="P:cellulose biosynthetic process"/>
    <property type="evidence" value="ECO:0007669"/>
    <property type="project" value="UniProtKB-KW"/>
</dbReference>
<feature type="region of interest" description="Disordered" evidence="7">
    <location>
        <begin position="263"/>
        <end position="284"/>
    </location>
</feature>
<dbReference type="PANTHER" id="PTHR45586">
    <property type="entry name" value="TPR REPEAT-CONTAINING PROTEIN PA4667"/>
    <property type="match status" value="1"/>
</dbReference>
<evidence type="ECO:0000256" key="1">
    <source>
        <dbReference type="ARBA" id="ARBA00005186"/>
    </source>
</evidence>
<evidence type="ECO:0000313" key="11">
    <source>
        <dbReference type="Proteomes" id="UP000680067"/>
    </source>
</evidence>
<dbReference type="PRINTS" id="PR01441">
    <property type="entry name" value="CELLSNTHASEC"/>
</dbReference>
<dbReference type="InterPro" id="IPR019734">
    <property type="entry name" value="TPR_rpt"/>
</dbReference>
<evidence type="ECO:0000259" key="9">
    <source>
        <dbReference type="Pfam" id="PF05420"/>
    </source>
</evidence>
<feature type="region of interest" description="Disordered" evidence="7">
    <location>
        <begin position="982"/>
        <end position="1016"/>
    </location>
</feature>
<evidence type="ECO:0000256" key="3">
    <source>
        <dbReference type="ARBA" id="ARBA00022737"/>
    </source>
</evidence>
<dbReference type="Pfam" id="PF05420">
    <property type="entry name" value="BCSC_C"/>
    <property type="match status" value="1"/>
</dbReference>
<dbReference type="SMART" id="SM00028">
    <property type="entry name" value="TPR"/>
    <property type="match status" value="7"/>
</dbReference>
<dbReference type="RefSeq" id="WP_212688130.1">
    <property type="nucleotide sequence ID" value="NZ_JAGSPN010000008.1"/>
</dbReference>
<dbReference type="Gene3D" id="1.25.40.10">
    <property type="entry name" value="Tetratricopeptide repeat domain"/>
    <property type="match status" value="3"/>
</dbReference>
<proteinExistence type="predicted"/>
<accession>A0A941DL67</accession>
<evidence type="ECO:0000256" key="4">
    <source>
        <dbReference type="ARBA" id="ARBA00022803"/>
    </source>
</evidence>
<dbReference type="PANTHER" id="PTHR45586:SF1">
    <property type="entry name" value="LIPOPOLYSACCHARIDE ASSEMBLY PROTEIN B"/>
    <property type="match status" value="1"/>
</dbReference>
<feature type="compositionally biased region" description="Basic and acidic residues" evidence="7">
    <location>
        <begin position="263"/>
        <end position="282"/>
    </location>
</feature>
<dbReference type="GO" id="GO:0006011">
    <property type="term" value="P:UDP-alpha-D-glucose metabolic process"/>
    <property type="evidence" value="ECO:0007669"/>
    <property type="project" value="InterPro"/>
</dbReference>
<feature type="compositionally biased region" description="Low complexity" evidence="7">
    <location>
        <begin position="995"/>
        <end position="1008"/>
    </location>
</feature>
<organism evidence="10 11">
    <name type="scientific">Undibacterium luofuense</name>
    <dbReference type="NCBI Taxonomy" id="2828733"/>
    <lineage>
        <taxon>Bacteria</taxon>
        <taxon>Pseudomonadati</taxon>
        <taxon>Pseudomonadota</taxon>
        <taxon>Betaproteobacteria</taxon>
        <taxon>Burkholderiales</taxon>
        <taxon>Oxalobacteraceae</taxon>
        <taxon>Undibacterium</taxon>
    </lineage>
</organism>
<dbReference type="PROSITE" id="PS50005">
    <property type="entry name" value="TPR"/>
    <property type="match status" value="1"/>
</dbReference>
<dbReference type="Pfam" id="PF14559">
    <property type="entry name" value="TPR_19"/>
    <property type="match status" value="2"/>
</dbReference>
<feature type="domain" description="Cellulose synthase operon C C-terminal" evidence="9">
    <location>
        <begin position="1051"/>
        <end position="1411"/>
    </location>
</feature>
<feature type="signal peptide" evidence="8">
    <location>
        <begin position="1"/>
        <end position="22"/>
    </location>
</feature>
<keyword evidence="11" id="KW-1185">Reference proteome</keyword>
<name>A0A941DL67_9BURK</name>
<keyword evidence="3" id="KW-0677">Repeat</keyword>
<evidence type="ECO:0000313" key="10">
    <source>
        <dbReference type="EMBL" id="MBR7782823.1"/>
    </source>
</evidence>
<dbReference type="InterPro" id="IPR008410">
    <property type="entry name" value="BCSC_C"/>
</dbReference>
<protein>
    <submittedName>
        <fullName evidence="10">BCSC C-terminal domain-containing protein</fullName>
    </submittedName>
</protein>
<reference evidence="10" key="1">
    <citation type="submission" date="2021-04" db="EMBL/GenBank/DDBJ databases">
        <title>novel species isolated from subtropical streams in China.</title>
        <authorList>
            <person name="Lu H."/>
        </authorList>
    </citation>
    <scope>NUCLEOTIDE SEQUENCE</scope>
    <source>
        <strain evidence="10">LFS511W</strain>
    </source>
</reference>
<comment type="caution">
    <text evidence="10">The sequence shown here is derived from an EMBL/GenBank/DDBJ whole genome shotgun (WGS) entry which is preliminary data.</text>
</comment>
<keyword evidence="2 8" id="KW-0732">Signal</keyword>
<feature type="repeat" description="TPR" evidence="6">
    <location>
        <begin position="738"/>
        <end position="771"/>
    </location>
</feature>
<dbReference type="GO" id="GO:0019867">
    <property type="term" value="C:outer membrane"/>
    <property type="evidence" value="ECO:0007669"/>
    <property type="project" value="InterPro"/>
</dbReference>
<evidence type="ECO:0000256" key="2">
    <source>
        <dbReference type="ARBA" id="ARBA00022729"/>
    </source>
</evidence>
<dbReference type="InterPro" id="IPR003921">
    <property type="entry name" value="Cell_synth_C"/>
</dbReference>
<gene>
    <name evidence="10" type="ORF">KDM89_11760</name>
</gene>
<feature type="compositionally biased region" description="Polar residues" evidence="7">
    <location>
        <begin position="982"/>
        <end position="994"/>
    </location>
</feature>
<dbReference type="EMBL" id="JAGSPN010000008">
    <property type="protein sequence ID" value="MBR7782823.1"/>
    <property type="molecule type" value="Genomic_DNA"/>
</dbReference>
<evidence type="ECO:0000256" key="8">
    <source>
        <dbReference type="SAM" id="SignalP"/>
    </source>
</evidence>
<feature type="chain" id="PRO_5037720859" evidence="8">
    <location>
        <begin position="23"/>
        <end position="1432"/>
    </location>
</feature>
<keyword evidence="5" id="KW-0135">Cellulose biosynthesis</keyword>
<evidence type="ECO:0000256" key="5">
    <source>
        <dbReference type="ARBA" id="ARBA00022916"/>
    </source>
</evidence>
<evidence type="ECO:0000256" key="6">
    <source>
        <dbReference type="PROSITE-ProRule" id="PRU00339"/>
    </source>
</evidence>
<dbReference type="InterPro" id="IPR011990">
    <property type="entry name" value="TPR-like_helical_dom_sf"/>
</dbReference>
<evidence type="ECO:0000256" key="7">
    <source>
        <dbReference type="SAM" id="MobiDB-lite"/>
    </source>
</evidence>
<dbReference type="InterPro" id="IPR051012">
    <property type="entry name" value="CellSynth/LPSAsmb/PSIAsmb"/>
</dbReference>
<sequence length="1432" mass="156077">MSQHRKSLLFALLSIYTTQVFAVSDSALQQKLLDQAHFWEQRGRDDNAADAWQKLLKIDPANADAMVALGSREARLGNAEQAKSYLAKLKEAKASAAQVRQLEEAIRRGASGTKSQLEDARKLAKQGDADAAVDSYRALGDPSRLRGDAALEYFQTLAGTLSGYPEARKGLEKLSKENPGNTRYALAYAQALTYRDQSRPEGLHQLEQLTAKPDVARAARDSWRQALSWMGLQTSNMRYFQSYLDKFPDDKTIQEKLTALKNHQQEAKNEKNRESSHREKAVRPPVENLVAKQQAAGFKALDDNDLATAEKEFDALMKSHPKDPSGYGGMGLVKMRQEEFIESRKLLSKAVAMSSGKGASNWKQAYDSANYWALTEEARNAFEDGESLKGIGLLKKAVSMNPKEPSGILQLSDALKAENDLAGAEENYKRVFTDDKTNTRAIDGLVGIYSLQKRVQDLDALSPFMIPRQLAVLANSKAEELLEKAKKAEAAGDLVTAQSALEDAILVKPEDAWLRMGLAKLYQKQNMPAQARALLDALTNVEKPDPEALYVSAMLSEMQSLWWEGMVTLERIPEKSRNAAMTSLQKRLWLKVQLDRLDAMNKRGYTDQVRELLARVDAAAANDPEFVGTIASLYIRLGDKERGFGMIKQLVQNTKEPKAGLMLQYASVLMQMNQEAELEAVMRKVAAMPKLSEDEILSFRQLQRALAMRYSERAREAGDYAAAYTYIQPMLIESPEDNLLLLTLARIYSSAGDTDPARELYQKVMETEPENPEVLQGLVFAAIQVKDLDGAQRYLDTLMTLQPENPRFVALAGNVARAKGQNSKALGYFKKALAMEQAQRPLAGKSDQIRLVDSAGPAVTDFKVNPFAEKQAEVKAAVVKPVVPGPVLREVPQLGPQHQIPQAPKPVQPNSSVAPATAVATAAQPVLKTVQVSLPQSAASVPAPAPVLAQAPTPTLNRSVEAPVVLAQASTTVPVSTLPVTRAQTTQQSAVAPQTATRRTATSSAKSRQQPDVSPEELALQKEIDSLSELNRSEITAGVALRARSGQSGLSQMKTTEVPVEGHLTTLGMGNFGLKIIPVVLDSGTLDLNDTNVAGQYGKNLILNERAKFAGTPFTTVAKAQGLNSVAAIQQEARGTALQISYELSGFKLDIGSSPSGFPVRNVVGGIKWSGQFDGIGVSAELSRRSVTDSILSFAGASDSLYQLQWGGVTKNGGRFDLSYDTDDGGVYGGVGAYALTGKNVVRNSSVDAGGGVYWKALKTKDSMLTAGVGMTAMFYRQNLRYFTYGHGGYFSPQSYLALNVPVEWSGRSGKFSYLLGGAVGVQHFKEDATLIYPFSPADQAELAQFAAANPTLNIATSYKGQTHTGLQYKLMGSLEYLFNPYFALGGRFSVDNSGDFTDAAGMIYLRYTFEPRRSAPVFPPVVPRTYTQQGN</sequence>